<keyword evidence="7 8" id="KW-0378">Hydrolase</keyword>
<evidence type="ECO:0000313" key="11">
    <source>
        <dbReference type="EMBL" id="KAJ6223270.1"/>
    </source>
</evidence>
<dbReference type="CDD" id="cd07409">
    <property type="entry name" value="MPP_CD73_N"/>
    <property type="match status" value="1"/>
</dbReference>
<dbReference type="EC" id="3.1.3.5" evidence="3"/>
<keyword evidence="12" id="KW-1185">Reference proteome</keyword>
<dbReference type="Pfam" id="PF02872">
    <property type="entry name" value="5_nucleotid_C"/>
    <property type="match status" value="1"/>
</dbReference>
<dbReference type="FunFam" id="3.60.21.10:FF:000020">
    <property type="entry name" value="NT5E isoform 4"/>
    <property type="match status" value="1"/>
</dbReference>
<dbReference type="Gene3D" id="3.60.21.10">
    <property type="match status" value="1"/>
</dbReference>
<dbReference type="PROSITE" id="PS00786">
    <property type="entry name" value="5_NUCLEOTIDASE_2"/>
    <property type="match status" value="1"/>
</dbReference>
<dbReference type="AlphaFoldDB" id="A0A9Q0RR37"/>
<evidence type="ECO:0000256" key="4">
    <source>
        <dbReference type="ARBA" id="ARBA00022723"/>
    </source>
</evidence>
<keyword evidence="4" id="KW-0479">Metal-binding</keyword>
<evidence type="ECO:0000256" key="3">
    <source>
        <dbReference type="ARBA" id="ARBA00012643"/>
    </source>
</evidence>
<dbReference type="Pfam" id="PF00149">
    <property type="entry name" value="Metallophos"/>
    <property type="match status" value="1"/>
</dbReference>
<comment type="caution">
    <text evidence="11">The sequence shown here is derived from an EMBL/GenBank/DDBJ whole genome shotgun (WGS) entry which is preliminary data.</text>
</comment>
<keyword evidence="5 8" id="KW-0732">Signal</keyword>
<dbReference type="SUPFAM" id="SSF55816">
    <property type="entry name" value="5'-nucleotidase (syn. UDP-sugar hydrolase), C-terminal domain"/>
    <property type="match status" value="1"/>
</dbReference>
<feature type="signal peptide" evidence="8">
    <location>
        <begin position="1"/>
        <end position="21"/>
    </location>
</feature>
<name>A0A9Q0RR37_BLOTA</name>
<dbReference type="InterPro" id="IPR004843">
    <property type="entry name" value="Calcineurin-like_PHP"/>
</dbReference>
<evidence type="ECO:0000256" key="6">
    <source>
        <dbReference type="ARBA" id="ARBA00022741"/>
    </source>
</evidence>
<comment type="similarity">
    <text evidence="2 8">Belongs to the 5'-nucleotidase family.</text>
</comment>
<dbReference type="GO" id="GO:0008253">
    <property type="term" value="F:5'-nucleotidase activity"/>
    <property type="evidence" value="ECO:0007669"/>
    <property type="project" value="UniProtKB-EC"/>
</dbReference>
<evidence type="ECO:0000256" key="2">
    <source>
        <dbReference type="ARBA" id="ARBA00006654"/>
    </source>
</evidence>
<accession>A0A9Q0RR37</accession>
<dbReference type="Proteomes" id="UP001142055">
    <property type="component" value="Chromosome 1"/>
</dbReference>
<dbReference type="OMA" id="RMAVIQY"/>
<comment type="catalytic activity">
    <reaction evidence="1">
        <text>a ribonucleoside 5'-phosphate + H2O = a ribonucleoside + phosphate</text>
        <dbReference type="Rhea" id="RHEA:12484"/>
        <dbReference type="ChEBI" id="CHEBI:15377"/>
        <dbReference type="ChEBI" id="CHEBI:18254"/>
        <dbReference type="ChEBI" id="CHEBI:43474"/>
        <dbReference type="ChEBI" id="CHEBI:58043"/>
        <dbReference type="EC" id="3.1.3.5"/>
    </reaction>
</comment>
<dbReference type="InterPro" id="IPR006179">
    <property type="entry name" value="5_nucleotidase/apyrase"/>
</dbReference>
<protein>
    <recommendedName>
        <fullName evidence="3">5'-nucleotidase</fullName>
        <ecNumber evidence="3">3.1.3.5</ecNumber>
    </recommendedName>
</protein>
<evidence type="ECO:0000259" key="9">
    <source>
        <dbReference type="Pfam" id="PF00149"/>
    </source>
</evidence>
<feature type="domain" description="Calcineurin-like phosphoesterase" evidence="9">
    <location>
        <begin position="33"/>
        <end position="258"/>
    </location>
</feature>
<dbReference type="GO" id="GO:0000166">
    <property type="term" value="F:nucleotide binding"/>
    <property type="evidence" value="ECO:0007669"/>
    <property type="project" value="UniProtKB-KW"/>
</dbReference>
<evidence type="ECO:0000256" key="5">
    <source>
        <dbReference type="ARBA" id="ARBA00022729"/>
    </source>
</evidence>
<sequence>MRNSFAFYVLILINYLNQFQCVPTQTDDLFNLTVIHNNDFHTRYVPITDKTLAECEDGQYNSTQCVGGVARTVALVKQLRETEKNLLFLNAGDHFQGTFWYTILKSEVVAQFVNLMKHDVMAIGNHEFDDGGTELSSFIDKVTYTDSNLNILSANLNISKESPLYGKVQKSTIKHVDGIPIAIIGYTTPETKFLSQPGDLVTFTDEIEAINDEIANLKQSNPKLNIFIAVGHSGYDRDKEIAQAIPELDLIVGGHSHTFLYSGTDLPSVEKPEGEYPTVVKHQSSLTLIVQAFAYGKYLGKLNMQFDNDGNIVQYEGKPIYLDSTFDQDNNTAKLVSDIDEKLGEDLKVTIGETKVDLIGPQECRQMECNLGNLIADSFASEFEQLLSNKSIVTECNTIFALINGGNIRTSINKGNITYKSIISTLPFNNQLGLLHANGDVLIKIFKHSAYQYRRGGFLQLSNNMKVFYNKTDDQHLVFDKLQVNCNGWKEVDPSVTYTIVMNGFMAHGGDNYTMINATDWNDYMLNDSDVLIEH</sequence>
<organism evidence="11 12">
    <name type="scientific">Blomia tropicalis</name>
    <name type="common">Mite</name>
    <dbReference type="NCBI Taxonomy" id="40697"/>
    <lineage>
        <taxon>Eukaryota</taxon>
        <taxon>Metazoa</taxon>
        <taxon>Ecdysozoa</taxon>
        <taxon>Arthropoda</taxon>
        <taxon>Chelicerata</taxon>
        <taxon>Arachnida</taxon>
        <taxon>Acari</taxon>
        <taxon>Acariformes</taxon>
        <taxon>Sarcoptiformes</taxon>
        <taxon>Astigmata</taxon>
        <taxon>Glycyphagoidea</taxon>
        <taxon>Echimyopodidae</taxon>
        <taxon>Blomia</taxon>
    </lineage>
</organism>
<dbReference type="GO" id="GO:0005886">
    <property type="term" value="C:plasma membrane"/>
    <property type="evidence" value="ECO:0007669"/>
    <property type="project" value="TreeGrafter"/>
</dbReference>
<evidence type="ECO:0000313" key="12">
    <source>
        <dbReference type="Proteomes" id="UP001142055"/>
    </source>
</evidence>
<gene>
    <name evidence="11" type="ORF">RDWZM_001815</name>
</gene>
<evidence type="ECO:0000256" key="8">
    <source>
        <dbReference type="RuleBase" id="RU362119"/>
    </source>
</evidence>
<dbReference type="PANTHER" id="PTHR11575">
    <property type="entry name" value="5'-NUCLEOTIDASE-RELATED"/>
    <property type="match status" value="1"/>
</dbReference>
<evidence type="ECO:0000259" key="10">
    <source>
        <dbReference type="Pfam" id="PF02872"/>
    </source>
</evidence>
<dbReference type="SUPFAM" id="SSF56300">
    <property type="entry name" value="Metallo-dependent phosphatases"/>
    <property type="match status" value="1"/>
</dbReference>
<dbReference type="Gene3D" id="3.90.780.10">
    <property type="entry name" value="5'-Nucleotidase, C-terminal domain"/>
    <property type="match status" value="1"/>
</dbReference>
<reference evidence="11" key="1">
    <citation type="submission" date="2022-12" db="EMBL/GenBank/DDBJ databases">
        <title>Genome assemblies of Blomia tropicalis.</title>
        <authorList>
            <person name="Cui Y."/>
        </authorList>
    </citation>
    <scope>NUCLEOTIDE SEQUENCE</scope>
    <source>
        <tissue evidence="11">Adult mites</tissue>
    </source>
</reference>
<evidence type="ECO:0000256" key="1">
    <source>
        <dbReference type="ARBA" id="ARBA00000815"/>
    </source>
</evidence>
<keyword evidence="6 8" id="KW-0547">Nucleotide-binding</keyword>
<proteinExistence type="inferred from homology"/>
<feature type="chain" id="PRO_5040529532" description="5'-nucleotidase" evidence="8">
    <location>
        <begin position="22"/>
        <end position="535"/>
    </location>
</feature>
<dbReference type="PRINTS" id="PR01607">
    <property type="entry name" value="APYRASEFAMLY"/>
</dbReference>
<dbReference type="GO" id="GO:0006196">
    <property type="term" value="P:AMP catabolic process"/>
    <property type="evidence" value="ECO:0007669"/>
    <property type="project" value="TreeGrafter"/>
</dbReference>
<evidence type="ECO:0000256" key="7">
    <source>
        <dbReference type="ARBA" id="ARBA00022801"/>
    </source>
</evidence>
<dbReference type="GO" id="GO:0046872">
    <property type="term" value="F:metal ion binding"/>
    <property type="evidence" value="ECO:0007669"/>
    <property type="project" value="UniProtKB-KW"/>
</dbReference>
<dbReference type="InterPro" id="IPR029052">
    <property type="entry name" value="Metallo-depent_PP-like"/>
</dbReference>
<feature type="domain" description="5'-Nucleotidase C-terminal" evidence="10">
    <location>
        <begin position="351"/>
        <end position="517"/>
    </location>
</feature>
<dbReference type="PANTHER" id="PTHR11575:SF24">
    <property type="entry name" value="5'-NUCLEOTIDASE"/>
    <property type="match status" value="1"/>
</dbReference>
<dbReference type="InterPro" id="IPR008334">
    <property type="entry name" value="5'-Nucleotdase_C"/>
</dbReference>
<dbReference type="EMBL" id="JAPWDV010000001">
    <property type="protein sequence ID" value="KAJ6223270.1"/>
    <property type="molecule type" value="Genomic_DNA"/>
</dbReference>
<dbReference type="InterPro" id="IPR006146">
    <property type="entry name" value="5'-Nucleotdase_CS"/>
</dbReference>
<dbReference type="InterPro" id="IPR036907">
    <property type="entry name" value="5'-Nucleotdase_C_sf"/>
</dbReference>